<dbReference type="EMBL" id="DF970222">
    <property type="protein sequence ID" value="GAP66628.1"/>
    <property type="molecule type" value="Genomic_DNA"/>
</dbReference>
<name>A0A0K8QP17_9GAMM</name>
<feature type="chain" id="PRO_5005514961" evidence="1">
    <location>
        <begin position="20"/>
        <end position="172"/>
    </location>
</feature>
<accession>A0A0K8QP17</accession>
<dbReference type="PROSITE" id="PS51257">
    <property type="entry name" value="PROKAR_LIPOPROTEIN"/>
    <property type="match status" value="1"/>
</dbReference>
<dbReference type="InterPro" id="IPR011990">
    <property type="entry name" value="TPR-like_helical_dom_sf"/>
</dbReference>
<gene>
    <name evidence="2" type="ORF">MBSD_n1939</name>
</gene>
<reference evidence="2" key="1">
    <citation type="submission" date="2015-08" db="EMBL/GenBank/DDBJ databases">
        <title>Complete DNA Sequence of Pseudomonas syringae pv. actinidiae, the Causal Agent of Kiwifruit Canker Disease.</title>
        <authorList>
            <person name="Rikkerink E.H.A."/>
            <person name="Fineran P.C."/>
        </authorList>
    </citation>
    <scope>NUCLEOTIDE SEQUENCE</scope>
    <source>
        <strain evidence="2">SkMP5</strain>
    </source>
</reference>
<evidence type="ECO:0000313" key="3">
    <source>
        <dbReference type="Proteomes" id="UP000253740"/>
    </source>
</evidence>
<dbReference type="SUPFAM" id="SSF48452">
    <property type="entry name" value="TPR-like"/>
    <property type="match status" value="1"/>
</dbReference>
<protein>
    <submittedName>
        <fullName evidence="2">Uncharacterized protein</fullName>
    </submittedName>
</protein>
<dbReference type="AlphaFoldDB" id="A0A0K8QP17"/>
<proteinExistence type="predicted"/>
<keyword evidence="3" id="KW-1185">Reference proteome</keyword>
<feature type="signal peptide" evidence="1">
    <location>
        <begin position="1"/>
        <end position="19"/>
    </location>
</feature>
<dbReference type="Proteomes" id="UP000253740">
    <property type="component" value="Unassembled WGS sequence"/>
</dbReference>
<sequence length="172" mass="18224">MKHPTLRFGAALGAAALLAACGQPSSSTQATRPPDRDLVVAIRAAGEQDDSVVQVVPLRDPAVQSLLDAAHADEQAGRYADAAAKTDQALKLSPEAPDLLQYRAELAVRLQDYADAERLAQRSFELGPKLGALCARNWQTLAELREAARDEAGAAAAKRARAGCRVDGPVRM</sequence>
<dbReference type="STRING" id="1475481.GCA_000953855_01981"/>
<dbReference type="OrthoDB" id="5957580at2"/>
<keyword evidence="1" id="KW-0732">Signal</keyword>
<organism evidence="2">
    <name type="scientific">Mizugakiibacter sediminis</name>
    <dbReference type="NCBI Taxonomy" id="1475481"/>
    <lineage>
        <taxon>Bacteria</taxon>
        <taxon>Pseudomonadati</taxon>
        <taxon>Pseudomonadota</taxon>
        <taxon>Gammaproteobacteria</taxon>
        <taxon>Lysobacterales</taxon>
        <taxon>Rhodanobacteraceae</taxon>
        <taxon>Mizugakiibacter</taxon>
    </lineage>
</organism>
<evidence type="ECO:0000313" key="2">
    <source>
        <dbReference type="EMBL" id="GAP66628.1"/>
    </source>
</evidence>
<evidence type="ECO:0000256" key="1">
    <source>
        <dbReference type="SAM" id="SignalP"/>
    </source>
</evidence>
<dbReference type="Gene3D" id="1.25.40.10">
    <property type="entry name" value="Tetratricopeptide repeat domain"/>
    <property type="match status" value="1"/>
</dbReference>
<dbReference type="RefSeq" id="WP_062537222.1">
    <property type="nucleotide sequence ID" value="NZ_DF970222.1"/>
</dbReference>